<accession>A0A1M6FL96</accession>
<dbReference type="Proteomes" id="UP000184171">
    <property type="component" value="Unassembled WGS sequence"/>
</dbReference>
<keyword evidence="3" id="KW-1185">Reference proteome</keyword>
<feature type="domain" description="Aminoglycoside phosphotransferase" evidence="1">
    <location>
        <begin position="105"/>
        <end position="280"/>
    </location>
</feature>
<evidence type="ECO:0000259" key="1">
    <source>
        <dbReference type="Pfam" id="PF01636"/>
    </source>
</evidence>
<organism evidence="2 3">
    <name type="scientific">Malonomonas rubra DSM 5091</name>
    <dbReference type="NCBI Taxonomy" id="1122189"/>
    <lineage>
        <taxon>Bacteria</taxon>
        <taxon>Pseudomonadati</taxon>
        <taxon>Thermodesulfobacteriota</taxon>
        <taxon>Desulfuromonadia</taxon>
        <taxon>Desulfuromonadales</taxon>
        <taxon>Geopsychrobacteraceae</taxon>
        <taxon>Malonomonas</taxon>
    </lineage>
</organism>
<dbReference type="InterPro" id="IPR052732">
    <property type="entry name" value="Cell-binding_unc_protein"/>
</dbReference>
<protein>
    <recommendedName>
        <fullName evidence="1">Aminoglycoside phosphotransferase domain-containing protein</fullName>
    </recommendedName>
</protein>
<dbReference type="PANTHER" id="PTHR43883:SF1">
    <property type="entry name" value="GLUCONOKINASE"/>
    <property type="match status" value="1"/>
</dbReference>
<sequence>MKRNQEILVKSLHSPAFYPHPVERVKLVETHISFIFLAGNYAYKLKKPVNFGFLNYSTLEQRRHFCAEELRLNRRFAPELYLDVVSIGNTPAEPILNGLPAIDYMVRMHRFPPQDELDQMLVEERLTAQIMEQFAEYLASCHQHAPEVTTNSRFGTAAAIHQPEMENFSQIRPLLDDPRHQAQLDRLEAWTETTHERLRDQLEERKTTGFIRECHGDVHLANMLWHQGKPRLFDCIEFNDNLRCIDPVCDYAFLLMDLADRGTKELGGYFLNRYLQQSGDFSGLALLNYYCCYRAMVRAKVFCLRLQQSGVSEEERQRDAQLLESYLKLAEDYSSDRPQALIICHGFSASGKSTCVRQLAPRLDAISINSDIERKRLFGFTATAKSHSAPAGGIYTQQANEKTYSCLLEQTARIIEAGFPAIIDATFLRQSRRQQAEALAESLRVPFIILDFPLPEVELFRRVEQRSQQNGKISEADATVLSQQLAKNQPLSDREQIKCIKVLSESSLDEIAGRIAKLAR</sequence>
<name>A0A1M6FL96_MALRU</name>
<evidence type="ECO:0000313" key="2">
    <source>
        <dbReference type="EMBL" id="SHI98481.1"/>
    </source>
</evidence>
<reference evidence="2 3" key="1">
    <citation type="submission" date="2016-11" db="EMBL/GenBank/DDBJ databases">
        <authorList>
            <person name="Jaros S."/>
            <person name="Januszkiewicz K."/>
            <person name="Wedrychowicz H."/>
        </authorList>
    </citation>
    <scope>NUCLEOTIDE SEQUENCE [LARGE SCALE GENOMIC DNA]</scope>
    <source>
        <strain evidence="2 3">DSM 5091</strain>
    </source>
</reference>
<dbReference type="PANTHER" id="PTHR43883">
    <property type="entry name" value="SLR0207 PROTEIN"/>
    <property type="match status" value="1"/>
</dbReference>
<dbReference type="EMBL" id="FQZT01000003">
    <property type="protein sequence ID" value="SHI98481.1"/>
    <property type="molecule type" value="Genomic_DNA"/>
</dbReference>
<dbReference type="InterPro" id="IPR027417">
    <property type="entry name" value="P-loop_NTPase"/>
</dbReference>
<dbReference type="Gene3D" id="3.90.1200.10">
    <property type="match status" value="1"/>
</dbReference>
<dbReference type="RefSeq" id="WP_072907002.1">
    <property type="nucleotide sequence ID" value="NZ_FQZT01000003.1"/>
</dbReference>
<proteinExistence type="predicted"/>
<dbReference type="OrthoDB" id="9810277at2"/>
<dbReference type="InterPro" id="IPR011009">
    <property type="entry name" value="Kinase-like_dom_sf"/>
</dbReference>
<dbReference type="Pfam" id="PF13671">
    <property type="entry name" value="AAA_33"/>
    <property type="match status" value="1"/>
</dbReference>
<dbReference type="Pfam" id="PF01636">
    <property type="entry name" value="APH"/>
    <property type="match status" value="1"/>
</dbReference>
<dbReference type="Gene3D" id="3.40.50.300">
    <property type="entry name" value="P-loop containing nucleotide triphosphate hydrolases"/>
    <property type="match status" value="1"/>
</dbReference>
<evidence type="ECO:0000313" key="3">
    <source>
        <dbReference type="Proteomes" id="UP000184171"/>
    </source>
</evidence>
<gene>
    <name evidence="2" type="ORF">SAMN02745165_01331</name>
</gene>
<dbReference type="AlphaFoldDB" id="A0A1M6FL96"/>
<dbReference type="SUPFAM" id="SSF56112">
    <property type="entry name" value="Protein kinase-like (PK-like)"/>
    <property type="match status" value="1"/>
</dbReference>
<dbReference type="SUPFAM" id="SSF52540">
    <property type="entry name" value="P-loop containing nucleoside triphosphate hydrolases"/>
    <property type="match status" value="1"/>
</dbReference>
<dbReference type="InterPro" id="IPR002575">
    <property type="entry name" value="Aminoglycoside_PTrfase"/>
</dbReference>
<dbReference type="STRING" id="1122189.SAMN02745165_01331"/>